<evidence type="ECO:0000256" key="4">
    <source>
        <dbReference type="ARBA" id="ARBA00022833"/>
    </source>
</evidence>
<evidence type="ECO:0000256" key="3">
    <source>
        <dbReference type="ARBA" id="ARBA00022801"/>
    </source>
</evidence>
<protein>
    <recommendedName>
        <fullName evidence="5">Metallo-beta-lactamase domain-containing protein</fullName>
    </recommendedName>
</protein>
<dbReference type="InterPro" id="IPR036866">
    <property type="entry name" value="RibonucZ/Hydroxyglut_hydro"/>
</dbReference>
<organism evidence="6 7">
    <name type="scientific">candidate division WOR_3 bacterium SM23_60</name>
    <dbReference type="NCBI Taxonomy" id="1703780"/>
    <lineage>
        <taxon>Bacteria</taxon>
        <taxon>Bacteria division WOR-3</taxon>
    </lineage>
</organism>
<dbReference type="PANTHER" id="PTHR46233:SF3">
    <property type="entry name" value="HYDROXYACYLGLUTATHIONE HYDROLASE GLOC"/>
    <property type="match status" value="1"/>
</dbReference>
<dbReference type="InterPro" id="IPR051453">
    <property type="entry name" value="MBL_Glyoxalase_II"/>
</dbReference>
<dbReference type="PANTHER" id="PTHR46233">
    <property type="entry name" value="HYDROXYACYLGLUTATHIONE HYDROLASE GLOC"/>
    <property type="match status" value="1"/>
</dbReference>
<gene>
    <name evidence="6" type="ORF">AMJ87_07100</name>
</gene>
<evidence type="ECO:0000256" key="1">
    <source>
        <dbReference type="ARBA" id="ARBA00001947"/>
    </source>
</evidence>
<dbReference type="Proteomes" id="UP000051096">
    <property type="component" value="Unassembled WGS sequence"/>
</dbReference>
<dbReference type="SUPFAM" id="SSF56281">
    <property type="entry name" value="Metallo-hydrolase/oxidoreductase"/>
    <property type="match status" value="1"/>
</dbReference>
<dbReference type="Pfam" id="PF00753">
    <property type="entry name" value="Lactamase_B"/>
    <property type="match status" value="1"/>
</dbReference>
<feature type="non-terminal residue" evidence="6">
    <location>
        <position position="1"/>
    </location>
</feature>
<keyword evidence="3" id="KW-0378">Hydrolase</keyword>
<evidence type="ECO:0000259" key="5">
    <source>
        <dbReference type="SMART" id="SM00849"/>
    </source>
</evidence>
<keyword evidence="4" id="KW-0862">Zinc</keyword>
<comment type="cofactor">
    <cofactor evidence="1">
        <name>Zn(2+)</name>
        <dbReference type="ChEBI" id="CHEBI:29105"/>
    </cofactor>
</comment>
<dbReference type="Gene3D" id="3.60.15.10">
    <property type="entry name" value="Ribonuclease Z/Hydroxyacylglutathione hydrolase-like"/>
    <property type="match status" value="1"/>
</dbReference>
<dbReference type="AlphaFoldDB" id="A0A0S8GEJ2"/>
<reference evidence="6 7" key="1">
    <citation type="journal article" date="2015" name="Microbiome">
        <title>Genomic resolution of linkages in carbon, nitrogen, and sulfur cycling among widespread estuary sediment bacteria.</title>
        <authorList>
            <person name="Baker B.J."/>
            <person name="Lazar C.S."/>
            <person name="Teske A.P."/>
            <person name="Dick G.J."/>
        </authorList>
    </citation>
    <scope>NUCLEOTIDE SEQUENCE [LARGE SCALE GENOMIC DNA]</scope>
    <source>
        <strain evidence="6">SM23_60</strain>
    </source>
</reference>
<sequence>HITALRAVKQATKAQAAIHPLDWTDGFDQKLTDGQILNFCTEHIRVIHTPGHTPGGCCFLWNDILFSGDTLFPNGPGATAFGGNEHAIYKSIREKLLVLPDATKVYPGHGPSTTIGRERSIY</sequence>
<evidence type="ECO:0000313" key="6">
    <source>
        <dbReference type="EMBL" id="KPK71463.1"/>
    </source>
</evidence>
<feature type="domain" description="Metallo-beta-lactamase" evidence="5">
    <location>
        <begin position="1"/>
        <end position="109"/>
    </location>
</feature>
<accession>A0A0S8GEJ2</accession>
<dbReference type="GO" id="GO:0046872">
    <property type="term" value="F:metal ion binding"/>
    <property type="evidence" value="ECO:0007669"/>
    <property type="project" value="UniProtKB-KW"/>
</dbReference>
<evidence type="ECO:0000256" key="2">
    <source>
        <dbReference type="ARBA" id="ARBA00022723"/>
    </source>
</evidence>
<evidence type="ECO:0000313" key="7">
    <source>
        <dbReference type="Proteomes" id="UP000051096"/>
    </source>
</evidence>
<dbReference type="EMBL" id="LJUO01000061">
    <property type="protein sequence ID" value="KPK71463.1"/>
    <property type="molecule type" value="Genomic_DNA"/>
</dbReference>
<proteinExistence type="predicted"/>
<name>A0A0S8GEJ2_UNCW3</name>
<comment type="caution">
    <text evidence="6">The sequence shown here is derived from an EMBL/GenBank/DDBJ whole genome shotgun (WGS) entry which is preliminary data.</text>
</comment>
<keyword evidence="2" id="KW-0479">Metal-binding</keyword>
<dbReference type="SMART" id="SM00849">
    <property type="entry name" value="Lactamase_B"/>
    <property type="match status" value="1"/>
</dbReference>
<dbReference type="InterPro" id="IPR001279">
    <property type="entry name" value="Metallo-B-lactamas"/>
</dbReference>
<dbReference type="GO" id="GO:0016787">
    <property type="term" value="F:hydrolase activity"/>
    <property type="evidence" value="ECO:0007669"/>
    <property type="project" value="UniProtKB-KW"/>
</dbReference>